<dbReference type="PROSITE" id="PS52048">
    <property type="entry name" value="UCH_DOMAIN"/>
    <property type="match status" value="1"/>
</dbReference>
<dbReference type="GO" id="GO:0005737">
    <property type="term" value="C:cytoplasm"/>
    <property type="evidence" value="ECO:0007669"/>
    <property type="project" value="TreeGrafter"/>
</dbReference>
<evidence type="ECO:0000256" key="8">
    <source>
        <dbReference type="RuleBase" id="RU361215"/>
    </source>
</evidence>
<feature type="domain" description="UCH catalytic" evidence="9">
    <location>
        <begin position="11"/>
        <end position="241"/>
    </location>
</feature>
<keyword evidence="4 7" id="KW-0833">Ubl conjugation pathway</keyword>
<name>A0AA38RE54_9PEZI</name>
<evidence type="ECO:0000256" key="2">
    <source>
        <dbReference type="ARBA" id="ARBA00009326"/>
    </source>
</evidence>
<feature type="active site" description="Proton donor" evidence="7">
    <location>
        <position position="178"/>
    </location>
</feature>
<keyword evidence="5 7" id="KW-0378">Hydrolase</keyword>
<dbReference type="EC" id="3.4.19.12" evidence="8"/>
<evidence type="ECO:0000256" key="3">
    <source>
        <dbReference type="ARBA" id="ARBA00022670"/>
    </source>
</evidence>
<keyword evidence="11" id="KW-1185">Reference proteome</keyword>
<accession>A0AA38RE54</accession>
<proteinExistence type="inferred from homology"/>
<evidence type="ECO:0000259" key="9">
    <source>
        <dbReference type="PROSITE" id="PS52048"/>
    </source>
</evidence>
<dbReference type="SUPFAM" id="SSF54001">
    <property type="entry name" value="Cysteine proteinases"/>
    <property type="match status" value="1"/>
</dbReference>
<dbReference type="AlphaFoldDB" id="A0AA38RE54"/>
<feature type="site" description="Transition state stabilizer" evidence="7">
    <location>
        <position position="97"/>
    </location>
</feature>
<evidence type="ECO:0000256" key="7">
    <source>
        <dbReference type="PROSITE-ProRule" id="PRU01393"/>
    </source>
</evidence>
<dbReference type="CDD" id="cd09616">
    <property type="entry name" value="Peptidase_C12_UCH_L1_L3"/>
    <property type="match status" value="1"/>
</dbReference>
<feature type="active site" description="Nucleophile" evidence="7">
    <location>
        <position position="103"/>
    </location>
</feature>
<dbReference type="InterPro" id="IPR036959">
    <property type="entry name" value="Peptidase_C12_UCH_sf"/>
</dbReference>
<dbReference type="PRINTS" id="PR00707">
    <property type="entry name" value="UBCTHYDRLASE"/>
</dbReference>
<comment type="similarity">
    <text evidence="2 7 8">Belongs to the peptidase C12 family.</text>
</comment>
<evidence type="ECO:0000313" key="11">
    <source>
        <dbReference type="Proteomes" id="UP001174694"/>
    </source>
</evidence>
<protein>
    <recommendedName>
        <fullName evidence="8">Ubiquitin carboxyl-terminal hydrolase</fullName>
        <ecNumber evidence="8">3.4.19.12</ecNumber>
    </recommendedName>
</protein>
<comment type="catalytic activity">
    <reaction evidence="1 7 8">
        <text>Thiol-dependent hydrolysis of ester, thioester, amide, peptide and isopeptide bonds formed by the C-terminal Gly of ubiquitin (a 76-residue protein attached to proteins as an intracellular targeting signal).</text>
        <dbReference type="EC" id="3.4.19.12"/>
    </reaction>
</comment>
<comment type="caution">
    <text evidence="10">The sequence shown here is derived from an EMBL/GenBank/DDBJ whole genome shotgun (WGS) entry which is preliminary data.</text>
</comment>
<dbReference type="GO" id="GO:0016579">
    <property type="term" value="P:protein deubiquitination"/>
    <property type="evidence" value="ECO:0007669"/>
    <property type="project" value="TreeGrafter"/>
</dbReference>
<dbReference type="InterPro" id="IPR057254">
    <property type="entry name" value="UCH_AS"/>
</dbReference>
<dbReference type="PANTHER" id="PTHR10589">
    <property type="entry name" value="UBIQUITIN CARBOXYL-TERMINAL HYDROLASE"/>
    <property type="match status" value="1"/>
</dbReference>
<dbReference type="EMBL" id="JANBVO010000048">
    <property type="protein sequence ID" value="KAJ9133681.1"/>
    <property type="molecule type" value="Genomic_DNA"/>
</dbReference>
<evidence type="ECO:0000256" key="6">
    <source>
        <dbReference type="ARBA" id="ARBA00022807"/>
    </source>
</evidence>
<dbReference type="InterPro" id="IPR001578">
    <property type="entry name" value="Peptidase_C12_UCH"/>
</dbReference>
<feature type="site" description="Important for enzyme activity" evidence="7">
    <location>
        <position position="195"/>
    </location>
</feature>
<dbReference type="GO" id="GO:0004843">
    <property type="term" value="F:cysteine-type deubiquitinase activity"/>
    <property type="evidence" value="ECO:0007669"/>
    <property type="project" value="UniProtKB-UniRule"/>
</dbReference>
<evidence type="ECO:0000256" key="1">
    <source>
        <dbReference type="ARBA" id="ARBA00000707"/>
    </source>
</evidence>
<dbReference type="Pfam" id="PF01088">
    <property type="entry name" value="Peptidase_C12"/>
    <property type="match status" value="1"/>
</dbReference>
<dbReference type="Gene3D" id="3.40.532.10">
    <property type="entry name" value="Peptidase C12, ubiquitin carboxyl-terminal hydrolase"/>
    <property type="match status" value="1"/>
</dbReference>
<dbReference type="InterPro" id="IPR038765">
    <property type="entry name" value="Papain-like_cys_pep_sf"/>
</dbReference>
<evidence type="ECO:0000256" key="4">
    <source>
        <dbReference type="ARBA" id="ARBA00022786"/>
    </source>
</evidence>
<sequence>MDLHTSQYRKHFIPLESNPVLFTELIHRLGASEALQFHDVLSLDDTDLLDFIPRPALALILVFPTTPAYESKIAEQDRSKADYAKSGDDEDVVWYRQTINNACGFYGILHAVSNGDARDFIVPSSHLSSLLATCASLDPVQRASALEGDEKLESEYSTVALQGDTEPPENSEDEVDYHYVCFVKSHKNGHLYELDGDRKGPVDWGHFEGSDMLSEEGLSIIKKFIKPIASDVGFSLLALAPGD</sequence>
<dbReference type="Proteomes" id="UP001174694">
    <property type="component" value="Unassembled WGS sequence"/>
</dbReference>
<dbReference type="FunFam" id="3.40.532.10:FF:000006">
    <property type="entry name" value="Ubiquitin carboxyl-terminal hydrolase"/>
    <property type="match status" value="1"/>
</dbReference>
<gene>
    <name evidence="10" type="ORF">NKR23_g10546</name>
</gene>
<dbReference type="GO" id="GO:0006511">
    <property type="term" value="P:ubiquitin-dependent protein catabolic process"/>
    <property type="evidence" value="ECO:0007669"/>
    <property type="project" value="UniProtKB-UniRule"/>
</dbReference>
<dbReference type="PANTHER" id="PTHR10589:SF17">
    <property type="entry name" value="UBIQUITIN CARBOXYL-TERMINAL HYDROLASE"/>
    <property type="match status" value="1"/>
</dbReference>
<organism evidence="10 11">
    <name type="scientific">Pleurostoma richardsiae</name>
    <dbReference type="NCBI Taxonomy" id="41990"/>
    <lineage>
        <taxon>Eukaryota</taxon>
        <taxon>Fungi</taxon>
        <taxon>Dikarya</taxon>
        <taxon>Ascomycota</taxon>
        <taxon>Pezizomycotina</taxon>
        <taxon>Sordariomycetes</taxon>
        <taxon>Sordariomycetidae</taxon>
        <taxon>Calosphaeriales</taxon>
        <taxon>Pleurostomataceae</taxon>
        <taxon>Pleurostoma</taxon>
    </lineage>
</organism>
<dbReference type="PROSITE" id="PS00140">
    <property type="entry name" value="UCH_1"/>
    <property type="match status" value="1"/>
</dbReference>
<evidence type="ECO:0000256" key="5">
    <source>
        <dbReference type="ARBA" id="ARBA00022801"/>
    </source>
</evidence>
<evidence type="ECO:0000313" key="10">
    <source>
        <dbReference type="EMBL" id="KAJ9133681.1"/>
    </source>
</evidence>
<reference evidence="10" key="1">
    <citation type="submission" date="2022-07" db="EMBL/GenBank/DDBJ databases">
        <title>Fungi with potential for degradation of polypropylene.</title>
        <authorList>
            <person name="Gostincar C."/>
        </authorList>
    </citation>
    <scope>NUCLEOTIDE SEQUENCE</scope>
    <source>
        <strain evidence="10">EXF-13308</strain>
    </source>
</reference>
<keyword evidence="3 7" id="KW-0645">Protease</keyword>
<keyword evidence="6 7" id="KW-0788">Thiol protease</keyword>